<keyword evidence="2" id="KW-0597">Phosphoprotein</keyword>
<name>A0ABT2CP25_9ACTN</name>
<dbReference type="SUPFAM" id="SSF56801">
    <property type="entry name" value="Acetyl-CoA synthetase-like"/>
    <property type="match status" value="1"/>
</dbReference>
<dbReference type="PANTHER" id="PTHR45527">
    <property type="entry name" value="NONRIBOSOMAL PEPTIDE SYNTHETASE"/>
    <property type="match status" value="1"/>
</dbReference>
<proteinExistence type="predicted"/>
<feature type="domain" description="Carrier" evidence="4">
    <location>
        <begin position="510"/>
        <end position="585"/>
    </location>
</feature>
<dbReference type="Proteomes" id="UP001431313">
    <property type="component" value="Unassembled WGS sequence"/>
</dbReference>
<evidence type="ECO:0000313" key="6">
    <source>
        <dbReference type="Proteomes" id="UP001431313"/>
    </source>
</evidence>
<dbReference type="SUPFAM" id="SSF47336">
    <property type="entry name" value="ACP-like"/>
    <property type="match status" value="1"/>
</dbReference>
<dbReference type="InterPro" id="IPR045851">
    <property type="entry name" value="AMP-bd_C_sf"/>
</dbReference>
<dbReference type="PROSITE" id="PS50075">
    <property type="entry name" value="CARRIER"/>
    <property type="match status" value="1"/>
</dbReference>
<dbReference type="InterPro" id="IPR006162">
    <property type="entry name" value="Ppantetheine_attach_site"/>
</dbReference>
<dbReference type="RefSeq" id="WP_258790373.1">
    <property type="nucleotide sequence ID" value="NZ_JANUGQ010000030.1"/>
</dbReference>
<dbReference type="Gene3D" id="3.30.300.30">
    <property type="match status" value="1"/>
</dbReference>
<evidence type="ECO:0000256" key="2">
    <source>
        <dbReference type="ARBA" id="ARBA00022553"/>
    </source>
</evidence>
<dbReference type="InterPro" id="IPR010071">
    <property type="entry name" value="AA_adenyl_dom"/>
</dbReference>
<evidence type="ECO:0000256" key="3">
    <source>
        <dbReference type="SAM" id="MobiDB-lite"/>
    </source>
</evidence>
<dbReference type="PANTHER" id="PTHR45527:SF1">
    <property type="entry name" value="FATTY ACID SYNTHASE"/>
    <property type="match status" value="1"/>
</dbReference>
<dbReference type="InterPro" id="IPR036736">
    <property type="entry name" value="ACP-like_sf"/>
</dbReference>
<dbReference type="InterPro" id="IPR029058">
    <property type="entry name" value="AB_hydrolase_fold"/>
</dbReference>
<comment type="caution">
    <text evidence="5">The sequence shown here is derived from an EMBL/GenBank/DDBJ whole genome shotgun (WGS) entry which is preliminary data.</text>
</comment>
<evidence type="ECO:0000313" key="5">
    <source>
        <dbReference type="EMBL" id="MCS0639060.1"/>
    </source>
</evidence>
<protein>
    <submittedName>
        <fullName evidence="5">Non-ribosomal peptide synthetase</fullName>
    </submittedName>
</protein>
<dbReference type="NCBIfam" id="TIGR01733">
    <property type="entry name" value="AA-adenyl-dom"/>
    <property type="match status" value="1"/>
</dbReference>
<dbReference type="Pfam" id="PF00501">
    <property type="entry name" value="AMP-binding"/>
    <property type="match status" value="1"/>
</dbReference>
<accession>A0ABT2CP25</accession>
<dbReference type="InterPro" id="IPR009081">
    <property type="entry name" value="PP-bd_ACP"/>
</dbReference>
<dbReference type="SMART" id="SM00823">
    <property type="entry name" value="PKS_PP"/>
    <property type="match status" value="1"/>
</dbReference>
<dbReference type="InterPro" id="IPR020806">
    <property type="entry name" value="PKS_PP-bd"/>
</dbReference>
<dbReference type="Gene3D" id="2.30.38.10">
    <property type="entry name" value="Luciferase, Domain 3"/>
    <property type="match status" value="1"/>
</dbReference>
<dbReference type="Pfam" id="PF13193">
    <property type="entry name" value="AMP-binding_C"/>
    <property type="match status" value="1"/>
</dbReference>
<feature type="region of interest" description="Disordered" evidence="3">
    <location>
        <begin position="583"/>
        <end position="602"/>
    </location>
</feature>
<dbReference type="InterPro" id="IPR025110">
    <property type="entry name" value="AMP-bd_C"/>
</dbReference>
<evidence type="ECO:0000259" key="4">
    <source>
        <dbReference type="PROSITE" id="PS50075"/>
    </source>
</evidence>
<keyword evidence="1" id="KW-0596">Phosphopantetheine</keyword>
<dbReference type="InterPro" id="IPR020845">
    <property type="entry name" value="AMP-binding_CS"/>
</dbReference>
<dbReference type="Gene3D" id="3.40.50.1820">
    <property type="entry name" value="alpha/beta hydrolase"/>
    <property type="match status" value="1"/>
</dbReference>
<reference evidence="5" key="1">
    <citation type="submission" date="2022-08" db="EMBL/GenBank/DDBJ databases">
        <authorList>
            <person name="Somphong A."/>
            <person name="Phongsopitanun W."/>
        </authorList>
    </citation>
    <scope>NUCLEOTIDE SEQUENCE</scope>
    <source>
        <strain evidence="5">LP05-1</strain>
    </source>
</reference>
<organism evidence="5 6">
    <name type="scientific">Streptomyces pyxinae</name>
    <dbReference type="NCBI Taxonomy" id="2970734"/>
    <lineage>
        <taxon>Bacteria</taxon>
        <taxon>Bacillati</taxon>
        <taxon>Actinomycetota</taxon>
        <taxon>Actinomycetes</taxon>
        <taxon>Kitasatosporales</taxon>
        <taxon>Streptomycetaceae</taxon>
        <taxon>Streptomyces</taxon>
    </lineage>
</organism>
<evidence type="ECO:0000256" key="1">
    <source>
        <dbReference type="ARBA" id="ARBA00022450"/>
    </source>
</evidence>
<dbReference type="PROSITE" id="PS00012">
    <property type="entry name" value="PHOSPHOPANTETHEINE"/>
    <property type="match status" value="1"/>
</dbReference>
<dbReference type="Gene3D" id="3.40.50.980">
    <property type="match status" value="2"/>
</dbReference>
<keyword evidence="6" id="KW-1185">Reference proteome</keyword>
<dbReference type="Pfam" id="PF00550">
    <property type="entry name" value="PP-binding"/>
    <property type="match status" value="1"/>
</dbReference>
<dbReference type="PROSITE" id="PS00455">
    <property type="entry name" value="AMP_BINDING"/>
    <property type="match status" value="1"/>
</dbReference>
<dbReference type="InterPro" id="IPR000873">
    <property type="entry name" value="AMP-dep_synth/lig_dom"/>
</dbReference>
<sequence>MSTVPRLFESVVARSGDAPAVVFEHTTVGYAELNARANRLARRLIARGVGPDVLVAVAVPRSVELVTAVLAVLKAGGAYLPLDPAYPEERLGHMVRDARPLLVLRTGDVRLPPHEVAELVLGEADSAGPGPGADDVGDAERLAPLRPEHLMYVIYTSGSSGTPKGVAVPHAGVADMVATQAATVGAGPGDRVLQWASISFDAAFWDLTLGLLSGATLVLARAEDLLPGDPLKATLLRHAVTHAVLPPVALSVTDSDEVLVGGTVMSTGDACTEALVRQWSRGRRMFNGYGPTEVTVGATVAGPVTGDGEVGIGTPWIGNRVHVLDERLRRVPDGEEGELYLAGSGLARGYLGRPGATAGRFVPDPYGPPGSLMYRSGDRGLRRADGELFFRGRADGQVKVRGFRIELGEIEACLTTHPAVDLAAVVVAGGLGDARIVAYVSLTGGDDGATVDPGELRRYVAGTLPEHMVPSSVVPLDRLPTNVNGKIDRAALAGARPVSPPVSPAPEAPPAANGVEGTLCALVAEILDVPAARPSDNFFDLGGHSVLAAHLARRIRKEFDITVPMRTILEAETLGELADRVGASAGTGADGERAGSAGAPVP</sequence>
<gene>
    <name evidence="5" type="ORF">NX801_26135</name>
</gene>
<dbReference type="EMBL" id="JANUGQ010000030">
    <property type="protein sequence ID" value="MCS0639060.1"/>
    <property type="molecule type" value="Genomic_DNA"/>
</dbReference>